<dbReference type="RefSeq" id="WP_320684900.1">
    <property type="nucleotide sequence ID" value="NZ_JAXBLV010000005.1"/>
</dbReference>
<reference evidence="2" key="1">
    <citation type="journal article" date="2023" name="Mar. Drugs">
        <title>Gemmata algarum, a Novel Planctomycete Isolated from an Algal Mat, Displays Antimicrobial Activity.</title>
        <authorList>
            <person name="Kumar G."/>
            <person name="Kallscheuer N."/>
            <person name="Kashif M."/>
            <person name="Ahamad S."/>
            <person name="Jagadeeshwari U."/>
            <person name="Pannikurungottu S."/>
            <person name="Haufschild T."/>
            <person name="Kabuu M."/>
            <person name="Sasikala C."/>
            <person name="Jogler C."/>
            <person name="Ramana C."/>
        </authorList>
    </citation>
    <scope>NUCLEOTIDE SEQUENCE [LARGE SCALE GENOMIC DNA]</scope>
    <source>
        <strain evidence="2">JC673</strain>
    </source>
</reference>
<sequence length="123" mass="13696">MRKRPVVLPSLAHDFRHARIEAVAVGPRREVTLSVSPLVWDGGTGRYTDPVPVRFGGIENFSDVAAFFAGAPDERSELAWLRYADQPRSRVGSLFLELTFERTDAWIVVRCSSLSVGDPDPVR</sequence>
<proteinExistence type="predicted"/>
<comment type="caution">
    <text evidence="1">The sequence shown here is derived from an EMBL/GenBank/DDBJ whole genome shotgun (WGS) entry which is preliminary data.</text>
</comment>
<gene>
    <name evidence="1" type="ORF">R5W23_005867</name>
</gene>
<dbReference type="Proteomes" id="UP001272242">
    <property type="component" value="Unassembled WGS sequence"/>
</dbReference>
<organism evidence="1 2">
    <name type="scientific">Gemmata algarum</name>
    <dbReference type="NCBI Taxonomy" id="2975278"/>
    <lineage>
        <taxon>Bacteria</taxon>
        <taxon>Pseudomonadati</taxon>
        <taxon>Planctomycetota</taxon>
        <taxon>Planctomycetia</taxon>
        <taxon>Gemmatales</taxon>
        <taxon>Gemmataceae</taxon>
        <taxon>Gemmata</taxon>
    </lineage>
</organism>
<keyword evidence="2" id="KW-1185">Reference proteome</keyword>
<evidence type="ECO:0000313" key="1">
    <source>
        <dbReference type="EMBL" id="MDY3557900.1"/>
    </source>
</evidence>
<accession>A0ABU5ERY4</accession>
<evidence type="ECO:0000313" key="2">
    <source>
        <dbReference type="Proteomes" id="UP001272242"/>
    </source>
</evidence>
<protein>
    <submittedName>
        <fullName evidence="1">Uncharacterized protein</fullName>
    </submittedName>
</protein>
<dbReference type="EMBL" id="JAXBLV010000005">
    <property type="protein sequence ID" value="MDY3557900.1"/>
    <property type="molecule type" value="Genomic_DNA"/>
</dbReference>
<name>A0ABU5ERY4_9BACT</name>